<gene>
    <name evidence="1" type="ORF">R3P38DRAFT_2527075</name>
</gene>
<comment type="caution">
    <text evidence="1">The sequence shown here is derived from an EMBL/GenBank/DDBJ whole genome shotgun (WGS) entry which is preliminary data.</text>
</comment>
<proteinExistence type="predicted"/>
<accession>A0AAW0BLA1</accession>
<name>A0AAW0BLA1_9AGAR</name>
<keyword evidence="2" id="KW-1185">Reference proteome</keyword>
<feature type="non-terminal residue" evidence="1">
    <location>
        <position position="1"/>
    </location>
</feature>
<evidence type="ECO:0000313" key="2">
    <source>
        <dbReference type="Proteomes" id="UP001362999"/>
    </source>
</evidence>
<dbReference type="Proteomes" id="UP001362999">
    <property type="component" value="Unassembled WGS sequence"/>
</dbReference>
<protein>
    <submittedName>
        <fullName evidence="1">Uncharacterized protein</fullName>
    </submittedName>
</protein>
<reference evidence="1 2" key="1">
    <citation type="journal article" date="2024" name="J Genomics">
        <title>Draft genome sequencing and assembly of Favolaschia claudopus CIRM-BRFM 2984 isolated from oak limbs.</title>
        <authorList>
            <person name="Navarro D."/>
            <person name="Drula E."/>
            <person name="Chaduli D."/>
            <person name="Cazenave R."/>
            <person name="Ahrendt S."/>
            <person name="Wang J."/>
            <person name="Lipzen A."/>
            <person name="Daum C."/>
            <person name="Barry K."/>
            <person name="Grigoriev I.V."/>
            <person name="Favel A."/>
            <person name="Rosso M.N."/>
            <person name="Martin F."/>
        </authorList>
    </citation>
    <scope>NUCLEOTIDE SEQUENCE [LARGE SCALE GENOMIC DNA]</scope>
    <source>
        <strain evidence="1 2">CIRM-BRFM 2984</strain>
    </source>
</reference>
<dbReference type="AlphaFoldDB" id="A0AAW0BLA1"/>
<evidence type="ECO:0000313" key="1">
    <source>
        <dbReference type="EMBL" id="KAK7027162.1"/>
    </source>
</evidence>
<dbReference type="EMBL" id="JAWWNJ010000030">
    <property type="protein sequence ID" value="KAK7027162.1"/>
    <property type="molecule type" value="Genomic_DNA"/>
</dbReference>
<organism evidence="1 2">
    <name type="scientific">Favolaschia claudopus</name>
    <dbReference type="NCBI Taxonomy" id="2862362"/>
    <lineage>
        <taxon>Eukaryota</taxon>
        <taxon>Fungi</taxon>
        <taxon>Dikarya</taxon>
        <taxon>Basidiomycota</taxon>
        <taxon>Agaricomycotina</taxon>
        <taxon>Agaricomycetes</taxon>
        <taxon>Agaricomycetidae</taxon>
        <taxon>Agaricales</taxon>
        <taxon>Marasmiineae</taxon>
        <taxon>Mycenaceae</taxon>
        <taxon>Favolaschia</taxon>
    </lineage>
</organism>
<sequence length="85" mass="9506">DRHTGDYLASQLATTPHRYGLAEFLHFLMMDNAGNCNTTAVCLPKYIPTFRGILARGRCFTHIIQLVAKVCFDLLRPANGVLNLK</sequence>